<reference evidence="1" key="1">
    <citation type="submission" date="2009-10" db="EMBL/GenBank/DDBJ databases">
        <title>Diversity of trophic interactions inside an arsenic-rich microbial ecosystem.</title>
        <authorList>
            <person name="Bertin P.N."/>
            <person name="Heinrich-Salmeron A."/>
            <person name="Pelletier E."/>
            <person name="Goulhen-Chollet F."/>
            <person name="Arsene-Ploetze F."/>
            <person name="Gallien S."/>
            <person name="Calteau A."/>
            <person name="Vallenet D."/>
            <person name="Casiot C."/>
            <person name="Chane-Woon-Ming B."/>
            <person name="Giloteaux L."/>
            <person name="Barakat M."/>
            <person name="Bonnefoy V."/>
            <person name="Bruneel O."/>
            <person name="Chandler M."/>
            <person name="Cleiss J."/>
            <person name="Duran R."/>
            <person name="Elbaz-Poulichet F."/>
            <person name="Fonknechten N."/>
            <person name="Lauga B."/>
            <person name="Mornico D."/>
            <person name="Ortet P."/>
            <person name="Schaeffer C."/>
            <person name="Siguier P."/>
            <person name="Alexander Thil Smith A."/>
            <person name="Van Dorsselaer A."/>
            <person name="Weissenbach J."/>
            <person name="Medigue C."/>
            <person name="Le Paslier D."/>
        </authorList>
    </citation>
    <scope>NUCLEOTIDE SEQUENCE</scope>
</reference>
<dbReference type="PANTHER" id="PTHR42110">
    <property type="entry name" value="L-ASPARAGINASE, PUTATIVE (AFU_ORTHOLOGUE AFUA_3G11890)-RELATED"/>
    <property type="match status" value="1"/>
</dbReference>
<dbReference type="PANTHER" id="PTHR42110:SF1">
    <property type="entry name" value="L-ASPARAGINASE, PUTATIVE (AFU_ORTHOLOGUE AFUA_3G11890)-RELATED"/>
    <property type="match status" value="1"/>
</dbReference>
<dbReference type="InterPro" id="IPR010349">
    <property type="entry name" value="Asparaginase_II"/>
</dbReference>
<dbReference type="AlphaFoldDB" id="E6PI35"/>
<dbReference type="EMBL" id="CABL01000019">
    <property type="protein sequence ID" value="CBH76125.1"/>
    <property type="molecule type" value="Genomic_DNA"/>
</dbReference>
<name>E6PI35_9ZZZZ</name>
<proteinExistence type="predicted"/>
<dbReference type="Pfam" id="PF06089">
    <property type="entry name" value="Asparaginase_II"/>
    <property type="match status" value="1"/>
</dbReference>
<comment type="caution">
    <text evidence="1">The sequence shown here is derived from an EMBL/GenBank/DDBJ whole genome shotgun (WGS) entry which is preliminary data.</text>
</comment>
<accession>E6PI35</accession>
<protein>
    <submittedName>
        <fullName evidence="1">L-asparaginase II</fullName>
    </submittedName>
</protein>
<organism evidence="1">
    <name type="scientific">mine drainage metagenome</name>
    <dbReference type="NCBI Taxonomy" id="410659"/>
    <lineage>
        <taxon>unclassified sequences</taxon>
        <taxon>metagenomes</taxon>
        <taxon>ecological metagenomes</taxon>
    </lineage>
</organism>
<evidence type="ECO:0000313" key="1">
    <source>
        <dbReference type="EMBL" id="CBH76125.1"/>
    </source>
</evidence>
<gene>
    <name evidence="1" type="ORF">CARN1_0605</name>
</gene>
<sequence length="345" mass="35932">MNERELGGIAAVEVRRGASVESWHRIAACACDASGRILLAMGDIDRPVYLRSAAKPFIAAAAIAAGVREAFGLTMEEIAVMAASHSGEPFHVAAVRSILRKIDLDESALQCGTHLPLDEASAHELIRAGLSPTAVHDNCSGKHAGILALTRLLGADTSSYREAEHPAQRAILDLCARACDDDAAGWPLAIDGCGIPVFATPLRNAALAFARFATLQGLPDRELQAFIVVRDAMLSHPEYVAGTGQFDTRLMTAAGGAIASKVGAEGVSGIASMTAGLGFALKVVDGASRARPPAALAGLRALGALPESAQAELTDFSEPILYTRKGARAGEIRARTEAFSEALTD</sequence>